<dbReference type="Gene3D" id="1.10.10.10">
    <property type="entry name" value="Winged helix-like DNA-binding domain superfamily/Winged helix DNA-binding domain"/>
    <property type="match status" value="1"/>
</dbReference>
<dbReference type="Gene3D" id="2.60.120.10">
    <property type="entry name" value="Jelly Rolls"/>
    <property type="match status" value="1"/>
</dbReference>
<protein>
    <submittedName>
        <fullName evidence="2">Crp/Fnr family transcriptional regulator</fullName>
    </submittedName>
</protein>
<sequence>MKLSDSFTKKLNQEQLAFLQDFFLHCPDSFLPNLMLKSFPANVTLMSTDDSCSHIYILLKGRLQGIEERASDTEFRFAEITAIEIIGDFELFSQASARFITLTTLERSLCVMIPAKAYLAWIKEDAHALFIRIQMLVTQLMIQSRSDRKNFFLDNRARLLQLLYHECSLAHLPEDCRASGKVCPPRGAMQSGTPFEYKIRDTRNTIAARMGCSVRTVNRLAAQLYDEGYISLVRGKIRVSQTQFALMEAELRNCMML</sequence>
<dbReference type="Proteomes" id="UP000474104">
    <property type="component" value="Unassembled WGS sequence"/>
</dbReference>
<dbReference type="AlphaFoldDB" id="A0A9X5C820"/>
<dbReference type="InterPro" id="IPR014710">
    <property type="entry name" value="RmlC-like_jellyroll"/>
</dbReference>
<gene>
    <name evidence="2" type="ORF">FMM80_14475</name>
</gene>
<dbReference type="OrthoDB" id="3194797at2"/>
<organism evidence="2 3">
    <name type="scientific">Schaedlerella arabinosiphila</name>
    <dbReference type="NCBI Taxonomy" id="2044587"/>
    <lineage>
        <taxon>Bacteria</taxon>
        <taxon>Bacillati</taxon>
        <taxon>Bacillota</taxon>
        <taxon>Clostridia</taxon>
        <taxon>Lachnospirales</taxon>
        <taxon>Lachnospiraceae</taxon>
        <taxon>Schaedlerella</taxon>
    </lineage>
</organism>
<dbReference type="InterPro" id="IPR036388">
    <property type="entry name" value="WH-like_DNA-bd_sf"/>
</dbReference>
<reference evidence="2 3" key="1">
    <citation type="submission" date="2019-07" db="EMBL/GenBank/DDBJ databases">
        <title>Draft genome sequences of 15 bacterial species constituting the stable defined intestinal microbiota of the GM15 gnotobiotic mouse model.</title>
        <authorList>
            <person name="Elie C."/>
            <person name="Mathieu A."/>
            <person name="Saliou A."/>
            <person name="Darnaud M."/>
            <person name="Leulier F."/>
            <person name="Tamellini A."/>
        </authorList>
    </citation>
    <scope>NUCLEOTIDE SEQUENCE [LARGE SCALE GENOMIC DNA]</scope>
    <source>
        <strain evidence="3">ASF 502</strain>
    </source>
</reference>
<feature type="domain" description="Cyclic nucleotide-binding" evidence="1">
    <location>
        <begin position="18"/>
        <end position="118"/>
    </location>
</feature>
<dbReference type="EMBL" id="VIRB01000084">
    <property type="protein sequence ID" value="NDO69810.1"/>
    <property type="molecule type" value="Genomic_DNA"/>
</dbReference>
<dbReference type="InterPro" id="IPR036390">
    <property type="entry name" value="WH_DNA-bd_sf"/>
</dbReference>
<dbReference type="PROSITE" id="PS50042">
    <property type="entry name" value="CNMP_BINDING_3"/>
    <property type="match status" value="1"/>
</dbReference>
<dbReference type="InterPro" id="IPR018490">
    <property type="entry name" value="cNMP-bd_dom_sf"/>
</dbReference>
<name>A0A9X5C820_9FIRM</name>
<dbReference type="Pfam" id="PF00027">
    <property type="entry name" value="cNMP_binding"/>
    <property type="match status" value="1"/>
</dbReference>
<accession>A0A9X5C820</accession>
<dbReference type="InterPro" id="IPR000595">
    <property type="entry name" value="cNMP-bd_dom"/>
</dbReference>
<dbReference type="SUPFAM" id="SSF51206">
    <property type="entry name" value="cAMP-binding domain-like"/>
    <property type="match status" value="1"/>
</dbReference>
<evidence type="ECO:0000259" key="1">
    <source>
        <dbReference type="PROSITE" id="PS50042"/>
    </source>
</evidence>
<evidence type="ECO:0000313" key="2">
    <source>
        <dbReference type="EMBL" id="NDO69810.1"/>
    </source>
</evidence>
<dbReference type="SUPFAM" id="SSF46785">
    <property type="entry name" value="Winged helix' DNA-binding domain"/>
    <property type="match status" value="1"/>
</dbReference>
<evidence type="ECO:0000313" key="3">
    <source>
        <dbReference type="Proteomes" id="UP000474104"/>
    </source>
</evidence>
<comment type="caution">
    <text evidence="2">The sequence shown here is derived from an EMBL/GenBank/DDBJ whole genome shotgun (WGS) entry which is preliminary data.</text>
</comment>
<proteinExistence type="predicted"/>
<dbReference type="RefSeq" id="WP_004075655.1">
    <property type="nucleotide sequence ID" value="NZ_VIRB01000084.1"/>
</dbReference>